<keyword evidence="3" id="KW-1185">Reference proteome</keyword>
<feature type="compositionally biased region" description="Basic and acidic residues" evidence="1">
    <location>
        <begin position="10"/>
        <end position="41"/>
    </location>
</feature>
<reference evidence="3" key="1">
    <citation type="submission" date="2016-10" db="EMBL/GenBank/DDBJ databases">
        <authorList>
            <person name="Varghese N."/>
            <person name="Submissions S."/>
        </authorList>
    </citation>
    <scope>NUCLEOTIDE SEQUENCE [LARGE SCALE GENOMIC DNA]</scope>
    <source>
        <strain evidence="3">CGMCC 4.5579</strain>
    </source>
</reference>
<sequence length="88" mass="9213">MAPAAGGGGKDSDSDHQRKYVQPSDEHFVLVTDGEKPRDPETGMAVTPPTLGRPGPAPSPTCDSGTDRATEIDTRHSRASAVRSTVAR</sequence>
<organism evidence="2 3">
    <name type="scientific">Amycolatopsis arida</name>
    <dbReference type="NCBI Taxonomy" id="587909"/>
    <lineage>
        <taxon>Bacteria</taxon>
        <taxon>Bacillati</taxon>
        <taxon>Actinomycetota</taxon>
        <taxon>Actinomycetes</taxon>
        <taxon>Pseudonocardiales</taxon>
        <taxon>Pseudonocardiaceae</taxon>
        <taxon>Amycolatopsis</taxon>
    </lineage>
</organism>
<dbReference type="EMBL" id="FOWW01000011">
    <property type="protein sequence ID" value="SFQ65211.1"/>
    <property type="molecule type" value="Genomic_DNA"/>
</dbReference>
<proteinExistence type="predicted"/>
<protein>
    <submittedName>
        <fullName evidence="2">Uncharacterized protein</fullName>
    </submittedName>
</protein>
<dbReference type="Proteomes" id="UP000198727">
    <property type="component" value="Unassembled WGS sequence"/>
</dbReference>
<evidence type="ECO:0000313" key="3">
    <source>
        <dbReference type="Proteomes" id="UP000198727"/>
    </source>
</evidence>
<evidence type="ECO:0000313" key="2">
    <source>
        <dbReference type="EMBL" id="SFQ65211.1"/>
    </source>
</evidence>
<evidence type="ECO:0000256" key="1">
    <source>
        <dbReference type="SAM" id="MobiDB-lite"/>
    </source>
</evidence>
<feature type="region of interest" description="Disordered" evidence="1">
    <location>
        <begin position="1"/>
        <end position="88"/>
    </location>
</feature>
<feature type="compositionally biased region" description="Basic and acidic residues" evidence="1">
    <location>
        <begin position="65"/>
        <end position="76"/>
    </location>
</feature>
<gene>
    <name evidence="2" type="ORF">SAMN05421810_111190</name>
</gene>
<dbReference type="AlphaFoldDB" id="A0A1I6A922"/>
<name>A0A1I6A922_9PSEU</name>
<accession>A0A1I6A922</accession>